<feature type="compositionally biased region" description="Basic residues" evidence="9">
    <location>
        <begin position="97"/>
        <end position="108"/>
    </location>
</feature>
<dbReference type="GO" id="GO:0005773">
    <property type="term" value="C:vacuole"/>
    <property type="evidence" value="ECO:0007669"/>
    <property type="project" value="GOC"/>
</dbReference>
<keyword evidence="7 10" id="KW-1133">Transmembrane helix</keyword>
<evidence type="ECO:0000313" key="11">
    <source>
        <dbReference type="Ensembl" id="ENSEBUP00000017726.1"/>
    </source>
</evidence>
<evidence type="ECO:0000256" key="4">
    <source>
        <dbReference type="ARBA" id="ARBA00015033"/>
    </source>
</evidence>
<evidence type="ECO:0000256" key="2">
    <source>
        <dbReference type="ARBA" id="ARBA00004477"/>
    </source>
</evidence>
<evidence type="ECO:0000256" key="10">
    <source>
        <dbReference type="SAM" id="Phobius"/>
    </source>
</evidence>
<dbReference type="Ensembl" id="ENSEBUT00000018302.1">
    <property type="protein sequence ID" value="ENSEBUP00000017726.1"/>
    <property type="gene ID" value="ENSEBUG00000011081.1"/>
</dbReference>
<sequence>MKHKDRAINLNCAPHDRTTSESVCVCVRPSMVCVPRHLKDVILLTCIVLILSCLSTYFWFLWLLAPARAAYMLWQHVLRPWLTAGSDSQQQEAPDKKQRKIERRQKRS</sequence>
<comment type="function">
    <text evidence="1">May function as a negative regulator of endoplasmic reticulum-stress induced autophagy.</text>
</comment>
<keyword evidence="5 10" id="KW-0812">Transmembrane</keyword>
<keyword evidence="12" id="KW-1185">Reference proteome</keyword>
<reference evidence="11" key="1">
    <citation type="submission" date="2025-08" db="UniProtKB">
        <authorList>
            <consortium name="Ensembl"/>
        </authorList>
    </citation>
    <scope>IDENTIFICATION</scope>
</reference>
<evidence type="ECO:0000256" key="8">
    <source>
        <dbReference type="ARBA" id="ARBA00023136"/>
    </source>
</evidence>
<organism evidence="11 12">
    <name type="scientific">Eptatretus burgeri</name>
    <name type="common">Inshore hagfish</name>
    <dbReference type="NCBI Taxonomy" id="7764"/>
    <lineage>
        <taxon>Eukaryota</taxon>
        <taxon>Metazoa</taxon>
        <taxon>Chordata</taxon>
        <taxon>Craniata</taxon>
        <taxon>Vertebrata</taxon>
        <taxon>Cyclostomata</taxon>
        <taxon>Myxini</taxon>
        <taxon>Myxiniformes</taxon>
        <taxon>Myxinidae</taxon>
        <taxon>Eptatretinae</taxon>
        <taxon>Eptatretus</taxon>
    </lineage>
</organism>
<evidence type="ECO:0000256" key="6">
    <source>
        <dbReference type="ARBA" id="ARBA00022824"/>
    </source>
</evidence>
<dbReference type="PANTHER" id="PTHR13505">
    <property type="entry name" value="TRANSMEMBRANE PROTEIN 208"/>
    <property type="match status" value="1"/>
</dbReference>
<dbReference type="GO" id="GO:0005789">
    <property type="term" value="C:endoplasmic reticulum membrane"/>
    <property type="evidence" value="ECO:0007669"/>
    <property type="project" value="UniProtKB-SubCell"/>
</dbReference>
<evidence type="ECO:0000313" key="12">
    <source>
        <dbReference type="Proteomes" id="UP000694388"/>
    </source>
</evidence>
<feature type="region of interest" description="Disordered" evidence="9">
    <location>
        <begin position="85"/>
        <end position="108"/>
    </location>
</feature>
<dbReference type="GeneTree" id="ENSGT01050000247778"/>
<evidence type="ECO:0000256" key="7">
    <source>
        <dbReference type="ARBA" id="ARBA00022989"/>
    </source>
</evidence>
<name>A0A8C4QMG3_EPTBU</name>
<feature type="transmembrane region" description="Helical" evidence="10">
    <location>
        <begin position="41"/>
        <end position="65"/>
    </location>
</feature>
<evidence type="ECO:0000256" key="9">
    <source>
        <dbReference type="SAM" id="MobiDB-lite"/>
    </source>
</evidence>
<evidence type="ECO:0000256" key="1">
    <source>
        <dbReference type="ARBA" id="ARBA00003220"/>
    </source>
</evidence>
<accession>A0A8C4QMG3</accession>
<dbReference type="GO" id="GO:0006624">
    <property type="term" value="P:vacuolar protein processing"/>
    <property type="evidence" value="ECO:0007669"/>
    <property type="project" value="TreeGrafter"/>
</dbReference>
<evidence type="ECO:0000256" key="3">
    <source>
        <dbReference type="ARBA" id="ARBA00009950"/>
    </source>
</evidence>
<comment type="subcellular location">
    <subcellularLocation>
        <location evidence="2">Endoplasmic reticulum membrane</location>
        <topology evidence="2">Multi-pass membrane protein</topology>
    </subcellularLocation>
</comment>
<dbReference type="Proteomes" id="UP000694388">
    <property type="component" value="Unplaced"/>
</dbReference>
<proteinExistence type="inferred from homology"/>
<dbReference type="Pfam" id="PF05620">
    <property type="entry name" value="TMEM208_SND2"/>
    <property type="match status" value="1"/>
</dbReference>
<dbReference type="AlphaFoldDB" id="A0A8C4QMG3"/>
<evidence type="ECO:0000256" key="5">
    <source>
        <dbReference type="ARBA" id="ARBA00022692"/>
    </source>
</evidence>
<reference evidence="11" key="2">
    <citation type="submission" date="2025-09" db="UniProtKB">
        <authorList>
            <consortium name="Ensembl"/>
        </authorList>
    </citation>
    <scope>IDENTIFICATION</scope>
</reference>
<dbReference type="InterPro" id="IPR008506">
    <property type="entry name" value="SND2/TMEM208"/>
</dbReference>
<keyword evidence="6" id="KW-0256">Endoplasmic reticulum</keyword>
<dbReference type="PANTHER" id="PTHR13505:SF7">
    <property type="entry name" value="TRANSMEMBRANE PROTEIN 208"/>
    <property type="match status" value="1"/>
</dbReference>
<keyword evidence="8 10" id="KW-0472">Membrane</keyword>
<protein>
    <recommendedName>
        <fullName evidence="4">Transmembrane protein 208</fullName>
    </recommendedName>
</protein>
<comment type="similarity">
    <text evidence="3">Belongs to the TMEM208 family.</text>
</comment>